<gene>
    <name evidence="1" type="ORF">QAD02_016624</name>
</gene>
<dbReference type="EMBL" id="CM056742">
    <property type="protein sequence ID" value="KAJ8680837.1"/>
    <property type="molecule type" value="Genomic_DNA"/>
</dbReference>
<reference evidence="1" key="1">
    <citation type="submission" date="2023-04" db="EMBL/GenBank/DDBJ databases">
        <title>A chromosome-level genome assembly of the parasitoid wasp Eretmocerus hayati.</title>
        <authorList>
            <person name="Zhong Y."/>
            <person name="Liu S."/>
            <person name="Liu Y."/>
        </authorList>
    </citation>
    <scope>NUCLEOTIDE SEQUENCE</scope>
    <source>
        <strain evidence="1">ZJU_SS_LIU_2023</strain>
    </source>
</reference>
<dbReference type="Proteomes" id="UP001239111">
    <property type="component" value="Chromosome 2"/>
</dbReference>
<sequence length="338" mass="39225">MDKKTPLLFNQNERWQRFVHWLYINEDLKCLIIQSNGIVCYTKPFQKCLQYANDCGIAYSVEEMETVIQSLCNFVPDYKCHMRALGSLKDQCSLSIEKELATFAAPKLNACLKVWSYIFTAWRDIYNNDQHPDHEQIKHYIKLLLENKMLGIIQMKYLRYGHEIYKNDPDFFIPLYDSLAQRSRSDVIKLLRCIMDGKKEETGSAYIRGNAKFLFCSTSSSKFSDGWDIAPNEIMPITDRGEAVSVKSTFTLLQDQSDKDDEANDRSTLQSHDGAVNGSQNSNNEEGTPETDILEKMEETVSEYQQNVWKSSDFYLKMEPWQQKVFLEIYCSSKSSTH</sequence>
<keyword evidence="2" id="KW-1185">Reference proteome</keyword>
<evidence type="ECO:0000313" key="2">
    <source>
        <dbReference type="Proteomes" id="UP001239111"/>
    </source>
</evidence>
<name>A0ACC2PBM2_9HYME</name>
<comment type="caution">
    <text evidence="1">The sequence shown here is derived from an EMBL/GenBank/DDBJ whole genome shotgun (WGS) entry which is preliminary data.</text>
</comment>
<proteinExistence type="predicted"/>
<accession>A0ACC2PBM2</accession>
<organism evidence="1 2">
    <name type="scientific">Eretmocerus hayati</name>
    <dbReference type="NCBI Taxonomy" id="131215"/>
    <lineage>
        <taxon>Eukaryota</taxon>
        <taxon>Metazoa</taxon>
        <taxon>Ecdysozoa</taxon>
        <taxon>Arthropoda</taxon>
        <taxon>Hexapoda</taxon>
        <taxon>Insecta</taxon>
        <taxon>Pterygota</taxon>
        <taxon>Neoptera</taxon>
        <taxon>Endopterygota</taxon>
        <taxon>Hymenoptera</taxon>
        <taxon>Apocrita</taxon>
        <taxon>Proctotrupomorpha</taxon>
        <taxon>Chalcidoidea</taxon>
        <taxon>Aphelinidae</taxon>
        <taxon>Aphelininae</taxon>
        <taxon>Eretmocerus</taxon>
    </lineage>
</organism>
<evidence type="ECO:0000313" key="1">
    <source>
        <dbReference type="EMBL" id="KAJ8680837.1"/>
    </source>
</evidence>
<protein>
    <submittedName>
        <fullName evidence="1">Uncharacterized protein</fullName>
    </submittedName>
</protein>